<evidence type="ECO:0000313" key="3">
    <source>
        <dbReference type="Proteomes" id="UP000784294"/>
    </source>
</evidence>
<dbReference type="InterPro" id="IPR051286">
    <property type="entry name" value="JAK"/>
</dbReference>
<keyword evidence="3" id="KW-1185">Reference proteome</keyword>
<evidence type="ECO:0000313" key="2">
    <source>
        <dbReference type="EMBL" id="VEL10900.1"/>
    </source>
</evidence>
<dbReference type="Gene3D" id="1.10.510.10">
    <property type="entry name" value="Transferase(Phosphotransferase) domain 1"/>
    <property type="match status" value="1"/>
</dbReference>
<dbReference type="GO" id="GO:0005829">
    <property type="term" value="C:cytosol"/>
    <property type="evidence" value="ECO:0007669"/>
    <property type="project" value="TreeGrafter"/>
</dbReference>
<dbReference type="EMBL" id="CAAALY010010255">
    <property type="protein sequence ID" value="VEL10900.1"/>
    <property type="molecule type" value="Genomic_DNA"/>
</dbReference>
<evidence type="ECO:0000259" key="1">
    <source>
        <dbReference type="PROSITE" id="PS50011"/>
    </source>
</evidence>
<organism evidence="2 3">
    <name type="scientific">Protopolystoma xenopodis</name>
    <dbReference type="NCBI Taxonomy" id="117903"/>
    <lineage>
        <taxon>Eukaryota</taxon>
        <taxon>Metazoa</taxon>
        <taxon>Spiralia</taxon>
        <taxon>Lophotrochozoa</taxon>
        <taxon>Platyhelminthes</taxon>
        <taxon>Monogenea</taxon>
        <taxon>Polyopisthocotylea</taxon>
        <taxon>Polystomatidea</taxon>
        <taxon>Polystomatidae</taxon>
        <taxon>Protopolystoma</taxon>
    </lineage>
</organism>
<dbReference type="GO" id="GO:0005524">
    <property type="term" value="F:ATP binding"/>
    <property type="evidence" value="ECO:0007669"/>
    <property type="project" value="InterPro"/>
</dbReference>
<dbReference type="Proteomes" id="UP000784294">
    <property type="component" value="Unassembled WGS sequence"/>
</dbReference>
<sequence>MFRIYKKDLATRNVLVTAPDLLQLTDFGLAKMLEGDEEHGEVVVRSGRVPIRWSAIETLTQLKYSFKTDIWAYGELLK</sequence>
<comment type="caution">
    <text evidence="2">The sequence shown here is derived from an EMBL/GenBank/DDBJ whole genome shotgun (WGS) entry which is preliminary data.</text>
</comment>
<dbReference type="GO" id="GO:0007259">
    <property type="term" value="P:cell surface receptor signaling pathway via JAK-STAT"/>
    <property type="evidence" value="ECO:0007669"/>
    <property type="project" value="TreeGrafter"/>
</dbReference>
<dbReference type="GO" id="GO:0035556">
    <property type="term" value="P:intracellular signal transduction"/>
    <property type="evidence" value="ECO:0007669"/>
    <property type="project" value="TreeGrafter"/>
</dbReference>
<dbReference type="GO" id="GO:0005126">
    <property type="term" value="F:cytokine receptor binding"/>
    <property type="evidence" value="ECO:0007669"/>
    <property type="project" value="TreeGrafter"/>
</dbReference>
<name>A0A448WG16_9PLAT</name>
<dbReference type="PANTHER" id="PTHR45807">
    <property type="entry name" value="TYROSINE-PROTEIN KINASE HOPSCOTCH"/>
    <property type="match status" value="1"/>
</dbReference>
<dbReference type="InterPro" id="IPR011009">
    <property type="entry name" value="Kinase-like_dom_sf"/>
</dbReference>
<dbReference type="GO" id="GO:0030154">
    <property type="term" value="P:cell differentiation"/>
    <property type="evidence" value="ECO:0007669"/>
    <property type="project" value="TreeGrafter"/>
</dbReference>
<dbReference type="PANTHER" id="PTHR45807:SF7">
    <property type="entry name" value="TYROSINE-PROTEIN KINASE HOPSCOTCH"/>
    <property type="match status" value="1"/>
</dbReference>
<reference evidence="2" key="1">
    <citation type="submission" date="2018-11" db="EMBL/GenBank/DDBJ databases">
        <authorList>
            <consortium name="Pathogen Informatics"/>
        </authorList>
    </citation>
    <scope>NUCLEOTIDE SEQUENCE</scope>
</reference>
<dbReference type="Pfam" id="PF07714">
    <property type="entry name" value="PK_Tyr_Ser-Thr"/>
    <property type="match status" value="1"/>
</dbReference>
<protein>
    <recommendedName>
        <fullName evidence="1">Protein kinase domain-containing protein</fullName>
    </recommendedName>
</protein>
<dbReference type="InterPro" id="IPR000719">
    <property type="entry name" value="Prot_kinase_dom"/>
</dbReference>
<dbReference type="PROSITE" id="PS50011">
    <property type="entry name" value="PROTEIN_KINASE_DOM"/>
    <property type="match status" value="1"/>
</dbReference>
<dbReference type="OrthoDB" id="6219513at2759"/>
<dbReference type="AlphaFoldDB" id="A0A448WG16"/>
<feature type="domain" description="Protein kinase" evidence="1">
    <location>
        <begin position="1"/>
        <end position="78"/>
    </location>
</feature>
<dbReference type="GO" id="GO:0004715">
    <property type="term" value="F:non-membrane spanning protein tyrosine kinase activity"/>
    <property type="evidence" value="ECO:0007669"/>
    <property type="project" value="TreeGrafter"/>
</dbReference>
<dbReference type="GO" id="GO:0019221">
    <property type="term" value="P:cytokine-mediated signaling pathway"/>
    <property type="evidence" value="ECO:0007669"/>
    <property type="project" value="TreeGrafter"/>
</dbReference>
<accession>A0A448WG16</accession>
<dbReference type="SUPFAM" id="SSF56112">
    <property type="entry name" value="Protein kinase-like (PK-like)"/>
    <property type="match status" value="1"/>
</dbReference>
<proteinExistence type="predicted"/>
<gene>
    <name evidence="2" type="ORF">PXEA_LOCUS4340</name>
</gene>
<dbReference type="InterPro" id="IPR001245">
    <property type="entry name" value="Ser-Thr/Tyr_kinase_cat_dom"/>
</dbReference>